<keyword evidence="4" id="KW-0813">Transport</keyword>
<reference evidence="6 7" key="2">
    <citation type="submission" date="2018-11" db="EMBL/GenBank/DDBJ databases">
        <authorList>
            <consortium name="Pathogen Informatics"/>
        </authorList>
    </citation>
    <scope>NUCLEOTIDE SEQUENCE [LARGE SCALE GENOMIC DNA]</scope>
</reference>
<organism evidence="7 8">
    <name type="scientific">Toxocara canis</name>
    <name type="common">Canine roundworm</name>
    <dbReference type="NCBI Taxonomy" id="6265"/>
    <lineage>
        <taxon>Eukaryota</taxon>
        <taxon>Metazoa</taxon>
        <taxon>Ecdysozoa</taxon>
        <taxon>Nematoda</taxon>
        <taxon>Chromadorea</taxon>
        <taxon>Rhabditida</taxon>
        <taxon>Spirurina</taxon>
        <taxon>Ascaridomorpha</taxon>
        <taxon>Ascaridoidea</taxon>
        <taxon>Toxocaridae</taxon>
        <taxon>Toxocara</taxon>
    </lineage>
</organism>
<evidence type="ECO:0000256" key="1">
    <source>
        <dbReference type="ARBA" id="ARBA00022617"/>
    </source>
</evidence>
<dbReference type="GO" id="GO:0019825">
    <property type="term" value="F:oxygen binding"/>
    <property type="evidence" value="ECO:0007669"/>
    <property type="project" value="InterPro"/>
</dbReference>
<dbReference type="Gene3D" id="1.10.490.10">
    <property type="entry name" value="Globins"/>
    <property type="match status" value="1"/>
</dbReference>
<dbReference type="CDD" id="cd01040">
    <property type="entry name" value="Mb-like"/>
    <property type="match status" value="1"/>
</dbReference>
<evidence type="ECO:0000259" key="5">
    <source>
        <dbReference type="Pfam" id="PF00042"/>
    </source>
</evidence>
<protein>
    <submittedName>
        <fullName evidence="8">GLOBIN domain-containing protein</fullName>
    </submittedName>
</protein>
<dbReference type="PANTHER" id="PTHR46458:SF6">
    <property type="entry name" value="GLOBIN FAMILY PROFILE DOMAIN-CONTAINING PROTEIN"/>
    <property type="match status" value="1"/>
</dbReference>
<dbReference type="Pfam" id="PF00042">
    <property type="entry name" value="Globin"/>
    <property type="match status" value="1"/>
</dbReference>
<evidence type="ECO:0000256" key="3">
    <source>
        <dbReference type="ARBA" id="ARBA00023004"/>
    </source>
</evidence>
<keyword evidence="2" id="KW-0479">Metal-binding</keyword>
<dbReference type="GO" id="GO:0020037">
    <property type="term" value="F:heme binding"/>
    <property type="evidence" value="ECO:0007669"/>
    <property type="project" value="InterPro"/>
</dbReference>
<dbReference type="AlphaFoldDB" id="A0A183U0W2"/>
<comment type="similarity">
    <text evidence="4">Belongs to the globin family.</text>
</comment>
<dbReference type="InterPro" id="IPR050532">
    <property type="entry name" value="Globin-like_OT"/>
</dbReference>
<dbReference type="SUPFAM" id="SSF46458">
    <property type="entry name" value="Globin-like"/>
    <property type="match status" value="1"/>
</dbReference>
<evidence type="ECO:0000313" key="7">
    <source>
        <dbReference type="Proteomes" id="UP000050794"/>
    </source>
</evidence>
<name>A0A183U0W2_TOXCA</name>
<feature type="domain" description="Globin" evidence="5">
    <location>
        <begin position="89"/>
        <end position="177"/>
    </location>
</feature>
<dbReference type="PANTHER" id="PTHR46458">
    <property type="entry name" value="BLR2807 PROTEIN"/>
    <property type="match status" value="1"/>
</dbReference>
<dbReference type="GO" id="GO:0046872">
    <property type="term" value="F:metal ion binding"/>
    <property type="evidence" value="ECO:0007669"/>
    <property type="project" value="UniProtKB-KW"/>
</dbReference>
<dbReference type="Proteomes" id="UP000050794">
    <property type="component" value="Unassembled WGS sequence"/>
</dbReference>
<dbReference type="InterPro" id="IPR009050">
    <property type="entry name" value="Globin-like_sf"/>
</dbReference>
<dbReference type="InterPro" id="IPR044399">
    <property type="entry name" value="Mb-like_M"/>
</dbReference>
<keyword evidence="1 4" id="KW-0349">Heme</keyword>
<accession>A0A183U0W2</accession>
<dbReference type="EMBL" id="UYWY01001969">
    <property type="protein sequence ID" value="VDM27524.1"/>
    <property type="molecule type" value="Genomic_DNA"/>
</dbReference>
<evidence type="ECO:0000313" key="8">
    <source>
        <dbReference type="WBParaSite" id="TCNE_0000213201-mRNA-1"/>
    </source>
</evidence>
<evidence type="ECO:0000256" key="2">
    <source>
        <dbReference type="ARBA" id="ARBA00022723"/>
    </source>
</evidence>
<proteinExistence type="inferred from homology"/>
<sequence>MVLQLVQKTMETVMNNAESISNASERRYLDEKEAVRVRTNNITSPSFRHTTLETNDSDDIPELDDMQLARAHWIQLFKTNMQATIIHNMFFYLLKKFKHIRPLWHFSRNIDDNMSWTETLRRDTQFAKHCNNVHAAFDMIMENADDPEAISDLLQELGAHHFFYEVYEPHFEIFEEIKSNMCHGLVAQRYSYLSQCITPKEMASMSAMWNKIRVQRIEEIGSNLCELALQVCVTIISV</sequence>
<reference evidence="8" key="1">
    <citation type="submission" date="2016-06" db="UniProtKB">
        <authorList>
            <consortium name="WormBaseParasite"/>
        </authorList>
    </citation>
    <scope>IDENTIFICATION</scope>
</reference>
<dbReference type="InterPro" id="IPR012292">
    <property type="entry name" value="Globin/Proto"/>
</dbReference>
<evidence type="ECO:0000256" key="4">
    <source>
        <dbReference type="RuleBase" id="RU000356"/>
    </source>
</evidence>
<gene>
    <name evidence="6" type="ORF">TCNE_LOCUS2132</name>
</gene>
<dbReference type="WBParaSite" id="TCNE_0000213201-mRNA-1">
    <property type="protein sequence ID" value="TCNE_0000213201-mRNA-1"/>
    <property type="gene ID" value="TCNE_0000213201"/>
</dbReference>
<dbReference type="InterPro" id="IPR000971">
    <property type="entry name" value="Globin"/>
</dbReference>
<keyword evidence="4" id="KW-0561">Oxygen transport</keyword>
<keyword evidence="7" id="KW-1185">Reference proteome</keyword>
<dbReference type="GO" id="GO:0005344">
    <property type="term" value="F:oxygen carrier activity"/>
    <property type="evidence" value="ECO:0007669"/>
    <property type="project" value="UniProtKB-KW"/>
</dbReference>
<evidence type="ECO:0000313" key="6">
    <source>
        <dbReference type="EMBL" id="VDM27524.1"/>
    </source>
</evidence>
<keyword evidence="3" id="KW-0408">Iron</keyword>